<accession>A0ACD0WQU6</accession>
<name>A0ACD0WQU6_CLALS</name>
<gene>
    <name evidence="1" type="ORF">EJF14_60106</name>
</gene>
<sequence>MSHRESQEGLLELEDFQNAPKCPPYSEEEPMMSIEVKFEICDEEKFGSAPTIALFVFNKNSTVEEAAERAFQKAFNCAPAEICSSIEKKETHSSRAILDKEVKLKHLFKEDEILVLSDNHKGYMKKQDRRVCIVVSVIFGIIFVFLGVLAIFTI</sequence>
<reference evidence="2" key="1">
    <citation type="journal article" date="2019" name="MBio">
        <title>Comparative genomics for the elucidation of multidrug resistance (MDR) in Candida lusitaniae.</title>
        <authorList>
            <person name="Kannan A."/>
            <person name="Asner S.A."/>
            <person name="Trachsel E."/>
            <person name="Kelly S."/>
            <person name="Parker J."/>
            <person name="Sanglard D."/>
        </authorList>
    </citation>
    <scope>NUCLEOTIDE SEQUENCE [LARGE SCALE GENOMIC DNA]</scope>
    <source>
        <strain evidence="2">P1</strain>
    </source>
</reference>
<proteinExistence type="predicted"/>
<evidence type="ECO:0000313" key="2">
    <source>
        <dbReference type="Proteomes" id="UP000326582"/>
    </source>
</evidence>
<organism evidence="1 2">
    <name type="scientific">Clavispora lusitaniae</name>
    <name type="common">Candida lusitaniae</name>
    <dbReference type="NCBI Taxonomy" id="36911"/>
    <lineage>
        <taxon>Eukaryota</taxon>
        <taxon>Fungi</taxon>
        <taxon>Dikarya</taxon>
        <taxon>Ascomycota</taxon>
        <taxon>Saccharomycotina</taxon>
        <taxon>Pichiomycetes</taxon>
        <taxon>Metschnikowiaceae</taxon>
        <taxon>Clavispora</taxon>
    </lineage>
</organism>
<keyword evidence="2" id="KW-1185">Reference proteome</keyword>
<protein>
    <submittedName>
        <fullName evidence="1">Uncharacterized protein</fullName>
    </submittedName>
</protein>
<dbReference type="EMBL" id="CP038489">
    <property type="protein sequence ID" value="QFZ29596.1"/>
    <property type="molecule type" value="Genomic_DNA"/>
</dbReference>
<evidence type="ECO:0000313" key="1">
    <source>
        <dbReference type="EMBL" id="QFZ29596.1"/>
    </source>
</evidence>
<dbReference type="Proteomes" id="UP000326582">
    <property type="component" value="Chromosome 6"/>
</dbReference>